<dbReference type="InterPro" id="IPR037523">
    <property type="entry name" value="VOC_core"/>
</dbReference>
<dbReference type="PANTHER" id="PTHR36437:SF2">
    <property type="entry name" value="GLYOXALASE_BLEOMYCIN RESISTANCE PROTEIN_DIOXYGENASE"/>
    <property type="match status" value="1"/>
</dbReference>
<dbReference type="InterPro" id="IPR029068">
    <property type="entry name" value="Glyas_Bleomycin-R_OHBP_Dase"/>
</dbReference>
<dbReference type="PROSITE" id="PS51819">
    <property type="entry name" value="VOC"/>
    <property type="match status" value="1"/>
</dbReference>
<keyword evidence="1" id="KW-0812">Transmembrane</keyword>
<feature type="transmembrane region" description="Helical" evidence="1">
    <location>
        <begin position="58"/>
        <end position="87"/>
    </location>
</feature>
<dbReference type="Pfam" id="PF00903">
    <property type="entry name" value="Glyoxalase"/>
    <property type="match status" value="1"/>
</dbReference>
<name>A0ABP8AEC9_9ACTN</name>
<evidence type="ECO:0000256" key="1">
    <source>
        <dbReference type="SAM" id="Phobius"/>
    </source>
</evidence>
<feature type="domain" description="VOC" evidence="2">
    <location>
        <begin position="236"/>
        <end position="360"/>
    </location>
</feature>
<dbReference type="RefSeq" id="WP_425583247.1">
    <property type="nucleotide sequence ID" value="NZ_BAABAQ010000001.1"/>
</dbReference>
<dbReference type="PANTHER" id="PTHR36437">
    <property type="entry name" value="GLYOXALASE/BLEOMYCIN RESISTANCE PROTEIN/DIOXYGENASE"/>
    <property type="match status" value="1"/>
</dbReference>
<evidence type="ECO:0000313" key="3">
    <source>
        <dbReference type="EMBL" id="GAA4182503.1"/>
    </source>
</evidence>
<keyword evidence="1" id="KW-1133">Transmembrane helix</keyword>
<evidence type="ECO:0000313" key="4">
    <source>
        <dbReference type="Proteomes" id="UP001501251"/>
    </source>
</evidence>
<feature type="transmembrane region" description="Helical" evidence="1">
    <location>
        <begin position="153"/>
        <end position="173"/>
    </location>
</feature>
<dbReference type="Pfam" id="PF14219">
    <property type="entry name" value="DUF4328"/>
    <property type="match status" value="1"/>
</dbReference>
<protein>
    <recommendedName>
        <fullName evidence="2">VOC domain-containing protein</fullName>
    </recommendedName>
</protein>
<accession>A0ABP8AEC9</accession>
<dbReference type="Gene3D" id="3.10.180.10">
    <property type="entry name" value="2,3-Dihydroxybiphenyl 1,2-Dioxygenase, domain 1"/>
    <property type="match status" value="1"/>
</dbReference>
<feature type="transmembrane region" description="Helical" evidence="1">
    <location>
        <begin position="185"/>
        <end position="206"/>
    </location>
</feature>
<dbReference type="Proteomes" id="UP001501251">
    <property type="component" value="Unassembled WGS sequence"/>
</dbReference>
<dbReference type="CDD" id="cd07263">
    <property type="entry name" value="VOC_like"/>
    <property type="match status" value="1"/>
</dbReference>
<dbReference type="SUPFAM" id="SSF54593">
    <property type="entry name" value="Glyoxalase/Bleomycin resistance protein/Dihydroxybiphenyl dioxygenase"/>
    <property type="match status" value="1"/>
</dbReference>
<sequence length="368" mass="40546">MYPNALFAPVRFLRPVRAFATVALTLIALTSVASAGTSAMRLLYRESWSWRTVYEWNAVYALLLSPVILLFWVLHLLTGIAFVCWLFRARNNAHAISPGVFHRYAAPYLVFGWIAPIANLFVPKGVVDDILTTSRPGGLRPGTDLYRGRRSGLVWAWWLAWLLWTVLETASMALGNADLTVLETVALVVCVPLPIVAGLLAARVILTITNLQETVRADLTAGAGPRGRLGPPVGSYLGLTTLVVRDYDEALGFYLHVLGFELLEDTPLGDGKRWVTVRPRGARETALLLARADGSEQEARVGDQTGGRVGLFLHTDDFARDYEHLLSAGVVFEEAPRSEPYGRVVVFLDLYGNRWDLLQPADVSPAYG</sequence>
<proteinExistence type="predicted"/>
<keyword evidence="4" id="KW-1185">Reference proteome</keyword>
<gene>
    <name evidence="3" type="ORF">GCM10022252_08480</name>
</gene>
<evidence type="ECO:0000259" key="2">
    <source>
        <dbReference type="PROSITE" id="PS51819"/>
    </source>
</evidence>
<dbReference type="EMBL" id="BAABAQ010000001">
    <property type="protein sequence ID" value="GAA4182503.1"/>
    <property type="molecule type" value="Genomic_DNA"/>
</dbReference>
<reference evidence="4" key="1">
    <citation type="journal article" date="2019" name="Int. J. Syst. Evol. Microbiol.">
        <title>The Global Catalogue of Microorganisms (GCM) 10K type strain sequencing project: providing services to taxonomists for standard genome sequencing and annotation.</title>
        <authorList>
            <consortium name="The Broad Institute Genomics Platform"/>
            <consortium name="The Broad Institute Genome Sequencing Center for Infectious Disease"/>
            <person name="Wu L."/>
            <person name="Ma J."/>
        </authorList>
    </citation>
    <scope>NUCLEOTIDE SEQUENCE [LARGE SCALE GENOMIC DNA]</scope>
    <source>
        <strain evidence="4">JCM 17388</strain>
    </source>
</reference>
<dbReference type="InterPro" id="IPR004360">
    <property type="entry name" value="Glyas_Fos-R_dOase_dom"/>
</dbReference>
<dbReference type="InterPro" id="IPR025565">
    <property type="entry name" value="DUF4328"/>
</dbReference>
<keyword evidence="1" id="KW-0472">Membrane</keyword>
<comment type="caution">
    <text evidence="3">The sequence shown here is derived from an EMBL/GenBank/DDBJ whole genome shotgun (WGS) entry which is preliminary data.</text>
</comment>
<organism evidence="3 4">
    <name type="scientific">Streptosporangium oxazolinicum</name>
    <dbReference type="NCBI Taxonomy" id="909287"/>
    <lineage>
        <taxon>Bacteria</taxon>
        <taxon>Bacillati</taxon>
        <taxon>Actinomycetota</taxon>
        <taxon>Actinomycetes</taxon>
        <taxon>Streptosporangiales</taxon>
        <taxon>Streptosporangiaceae</taxon>
        <taxon>Streptosporangium</taxon>
    </lineage>
</organism>